<feature type="region of interest" description="Disordered" evidence="1">
    <location>
        <begin position="149"/>
        <end position="209"/>
    </location>
</feature>
<gene>
    <name evidence="2" type="ORF">F511_29563</name>
</gene>
<feature type="compositionally biased region" description="Basic residues" evidence="1">
    <location>
        <begin position="78"/>
        <end position="91"/>
    </location>
</feature>
<evidence type="ECO:0000313" key="3">
    <source>
        <dbReference type="Proteomes" id="UP000250235"/>
    </source>
</evidence>
<dbReference type="EMBL" id="KQ995266">
    <property type="protein sequence ID" value="KZV47534.1"/>
    <property type="molecule type" value="Genomic_DNA"/>
</dbReference>
<sequence>MSRHILHLCLSLSTMQRDILLNALITIRGPRLLGGMSCSPISTSPRRHLNKYQGNGDRPAGVPVGPAWLPEDPANGQRRPKQHKSRKRIRGTTHLSADHDVALSHVLNRSMAQYHHPEDLEQLNQHPPAAATEDLEQLNQHPPAAATEDLEQLNQHPPAAATEDLEQLNQHPPAAATEDLEQLNQHPPAAATEDLEQLNQHPPAAATED</sequence>
<reference evidence="2 3" key="1">
    <citation type="journal article" date="2015" name="Proc. Natl. Acad. Sci. U.S.A.">
        <title>The resurrection genome of Boea hygrometrica: A blueprint for survival of dehydration.</title>
        <authorList>
            <person name="Xiao L."/>
            <person name="Yang G."/>
            <person name="Zhang L."/>
            <person name="Yang X."/>
            <person name="Zhao S."/>
            <person name="Ji Z."/>
            <person name="Zhou Q."/>
            <person name="Hu M."/>
            <person name="Wang Y."/>
            <person name="Chen M."/>
            <person name="Xu Y."/>
            <person name="Jin H."/>
            <person name="Xiao X."/>
            <person name="Hu G."/>
            <person name="Bao F."/>
            <person name="Hu Y."/>
            <person name="Wan P."/>
            <person name="Li L."/>
            <person name="Deng X."/>
            <person name="Kuang T."/>
            <person name="Xiang C."/>
            <person name="Zhu J.K."/>
            <person name="Oliver M.J."/>
            <person name="He Y."/>
        </authorList>
    </citation>
    <scope>NUCLEOTIDE SEQUENCE [LARGE SCALE GENOMIC DNA]</scope>
    <source>
        <strain evidence="3">cv. XS01</strain>
    </source>
</reference>
<feature type="region of interest" description="Disordered" evidence="1">
    <location>
        <begin position="52"/>
        <end position="97"/>
    </location>
</feature>
<organism evidence="2 3">
    <name type="scientific">Dorcoceras hygrometricum</name>
    <dbReference type="NCBI Taxonomy" id="472368"/>
    <lineage>
        <taxon>Eukaryota</taxon>
        <taxon>Viridiplantae</taxon>
        <taxon>Streptophyta</taxon>
        <taxon>Embryophyta</taxon>
        <taxon>Tracheophyta</taxon>
        <taxon>Spermatophyta</taxon>
        <taxon>Magnoliopsida</taxon>
        <taxon>eudicotyledons</taxon>
        <taxon>Gunneridae</taxon>
        <taxon>Pentapetalae</taxon>
        <taxon>asterids</taxon>
        <taxon>lamiids</taxon>
        <taxon>Lamiales</taxon>
        <taxon>Gesneriaceae</taxon>
        <taxon>Didymocarpoideae</taxon>
        <taxon>Trichosporeae</taxon>
        <taxon>Loxocarpinae</taxon>
        <taxon>Dorcoceras</taxon>
    </lineage>
</organism>
<accession>A0A2Z7CS86</accession>
<protein>
    <submittedName>
        <fullName evidence="2">Uncharacterized protein</fullName>
    </submittedName>
</protein>
<evidence type="ECO:0000313" key="2">
    <source>
        <dbReference type="EMBL" id="KZV47534.1"/>
    </source>
</evidence>
<dbReference type="AlphaFoldDB" id="A0A2Z7CS86"/>
<proteinExistence type="predicted"/>
<dbReference type="Proteomes" id="UP000250235">
    <property type="component" value="Unassembled WGS sequence"/>
</dbReference>
<name>A0A2Z7CS86_9LAMI</name>
<evidence type="ECO:0000256" key="1">
    <source>
        <dbReference type="SAM" id="MobiDB-lite"/>
    </source>
</evidence>
<keyword evidence="3" id="KW-1185">Reference proteome</keyword>